<dbReference type="InterPro" id="IPR013785">
    <property type="entry name" value="Aldolase_TIM"/>
</dbReference>
<dbReference type="InterPro" id="IPR006699">
    <property type="entry name" value="GlpP"/>
</dbReference>
<evidence type="ECO:0000313" key="3">
    <source>
        <dbReference type="Proteomes" id="UP000276770"/>
    </source>
</evidence>
<dbReference type="GO" id="GO:0006071">
    <property type="term" value="P:glycerol metabolic process"/>
    <property type="evidence" value="ECO:0007669"/>
    <property type="project" value="UniProtKB-UniRule"/>
</dbReference>
<dbReference type="EMBL" id="RCVZ01000011">
    <property type="protein sequence ID" value="RLQ94035.1"/>
    <property type="molecule type" value="Genomic_DNA"/>
</dbReference>
<dbReference type="PANTHER" id="PTHR35787">
    <property type="entry name" value="GLYCEROL UPTAKE OPERON ANTITERMINATOR REGULATORY PROTEIN"/>
    <property type="match status" value="1"/>
</dbReference>
<comment type="function">
    <text evidence="1">Regulates expression of the glpD operon. In the presence of glycerol 3-phosphate (G3P) causes antitermination of transcription of glpD at the inverted repeat of the leader region to enhance its transcription. Binds and stabilizes glpD leader mRNA.</text>
</comment>
<evidence type="ECO:0000313" key="2">
    <source>
        <dbReference type="EMBL" id="RLQ94035.1"/>
    </source>
</evidence>
<protein>
    <recommendedName>
        <fullName evidence="1">Glycerol uptake operon antiterminator regulatory protein</fullName>
    </recommendedName>
</protein>
<keyword evidence="1" id="KW-0694">RNA-binding</keyword>
<sequence>MGVKEDLLKVLKWEQLIVSIKNPKTLDQFLESDISTAFLLMGNINNLQGYVQEMKRRNKFVFLHLDMVQGIRNDLEGLKFLSHYIKPHGIITTKKQLIISAKNLGFLTVQRLFLVDSDAVRNGLEITREYQPDFIEAMPGIIPSMCQAIAEKVDQVFITGGLIQNQEQIQTALDHGAFAVSTSNLKLCKDILSKKRGCEET</sequence>
<name>A0A3L7JUR8_9BACI</name>
<evidence type="ECO:0000256" key="1">
    <source>
        <dbReference type="PIRNR" id="PIRNR016897"/>
    </source>
</evidence>
<keyword evidence="3" id="KW-1185">Reference proteome</keyword>
<accession>A0A3L7JUR8</accession>
<dbReference type="GO" id="GO:0045893">
    <property type="term" value="P:positive regulation of DNA-templated transcription"/>
    <property type="evidence" value="ECO:0007669"/>
    <property type="project" value="TreeGrafter"/>
</dbReference>
<dbReference type="PIRSF" id="PIRSF016897">
    <property type="entry name" value="GlpP"/>
    <property type="match status" value="1"/>
</dbReference>
<keyword evidence="1" id="KW-0805">Transcription regulation</keyword>
<comment type="caution">
    <text evidence="2">The sequence shown here is derived from an EMBL/GenBank/DDBJ whole genome shotgun (WGS) entry which is preliminary data.</text>
</comment>
<dbReference type="GO" id="GO:0001072">
    <property type="term" value="F:transcription antitermination factor activity, RNA binding"/>
    <property type="evidence" value="ECO:0007669"/>
    <property type="project" value="TreeGrafter"/>
</dbReference>
<dbReference type="GO" id="GO:0003723">
    <property type="term" value="F:RNA binding"/>
    <property type="evidence" value="ECO:0007669"/>
    <property type="project" value="UniProtKB-KW"/>
</dbReference>
<dbReference type="Gene3D" id="3.20.20.70">
    <property type="entry name" value="Aldolase class I"/>
    <property type="match status" value="1"/>
</dbReference>
<organism evidence="2 3">
    <name type="scientific">Falsibacillus albus</name>
    <dbReference type="NCBI Taxonomy" id="2478915"/>
    <lineage>
        <taxon>Bacteria</taxon>
        <taxon>Bacillati</taxon>
        <taxon>Bacillota</taxon>
        <taxon>Bacilli</taxon>
        <taxon>Bacillales</taxon>
        <taxon>Bacillaceae</taxon>
        <taxon>Falsibacillus</taxon>
    </lineage>
</organism>
<dbReference type="PANTHER" id="PTHR35787:SF1">
    <property type="entry name" value="GLYCEROL UPTAKE OPERON ANTITERMINATOR REGULATORY PROTEIN"/>
    <property type="match status" value="1"/>
</dbReference>
<gene>
    <name evidence="2" type="ORF">D9X91_15485</name>
</gene>
<dbReference type="Proteomes" id="UP000276770">
    <property type="component" value="Unassembled WGS sequence"/>
</dbReference>
<dbReference type="RefSeq" id="WP_121681551.1">
    <property type="nucleotide sequence ID" value="NZ_RCVZ01000011.1"/>
</dbReference>
<dbReference type="OrthoDB" id="9799580at2"/>
<dbReference type="Pfam" id="PF04309">
    <property type="entry name" value="G3P_antiterm"/>
    <property type="match status" value="1"/>
</dbReference>
<dbReference type="AlphaFoldDB" id="A0A3L7JUR8"/>
<dbReference type="SUPFAM" id="SSF110391">
    <property type="entry name" value="GlpP-like"/>
    <property type="match status" value="1"/>
</dbReference>
<proteinExistence type="predicted"/>
<keyword evidence="1" id="KW-0319">Glycerol metabolism</keyword>
<reference evidence="2 3" key="1">
    <citation type="submission" date="2018-10" db="EMBL/GenBank/DDBJ databases">
        <title>Falsibacillus sp. genome draft.</title>
        <authorList>
            <person name="Shi S."/>
        </authorList>
    </citation>
    <scope>NUCLEOTIDE SEQUENCE [LARGE SCALE GENOMIC DNA]</scope>
    <source>
        <strain evidence="2 3">GY 10110</strain>
    </source>
</reference>
<keyword evidence="1" id="KW-0804">Transcription</keyword>